<keyword evidence="1" id="KW-0472">Membrane</keyword>
<gene>
    <name evidence="2" type="ORF">OH136_05855</name>
</gene>
<dbReference type="RefSeq" id="WP_263952898.1">
    <property type="nucleotide sequence ID" value="NZ_JAOYFC010000001.1"/>
</dbReference>
<sequence length="250" mass="28123">MSISERPLTRQDRDTLKPYSTANEKRSTYLNFAGLFFILFFTIFVALGLLCDFTAWMFAWPDFEVVKWWLCGASAVLSLAYSGNWALQEHKYIKARTGISALADQDLQNGFAAIERLEVAAVVEVEEEEDEGAGFLLELRDGRVLFLVGQDLDFHSLHVEPDAENEVAGDIFPSDKVDFVYAPKSGVRLDVIGTGSYLKPRSWVKRRVGRTRSSSHADPMPDSFNDGPLEDVLKRYGFVEVPASARRENV</sequence>
<organism evidence="2 3">
    <name type="scientific">Halocynthiibacter halioticoli</name>
    <dbReference type="NCBI Taxonomy" id="2986804"/>
    <lineage>
        <taxon>Bacteria</taxon>
        <taxon>Pseudomonadati</taxon>
        <taxon>Pseudomonadota</taxon>
        <taxon>Alphaproteobacteria</taxon>
        <taxon>Rhodobacterales</taxon>
        <taxon>Paracoccaceae</taxon>
        <taxon>Halocynthiibacter</taxon>
    </lineage>
</organism>
<feature type="transmembrane region" description="Helical" evidence="1">
    <location>
        <begin position="35"/>
        <end position="60"/>
    </location>
</feature>
<dbReference type="AlphaFoldDB" id="A0AAE3J032"/>
<keyword evidence="1" id="KW-1133">Transmembrane helix</keyword>
<evidence type="ECO:0000313" key="2">
    <source>
        <dbReference type="EMBL" id="MCV6824076.1"/>
    </source>
</evidence>
<dbReference type="EMBL" id="JAOYFC010000001">
    <property type="protein sequence ID" value="MCV6824076.1"/>
    <property type="molecule type" value="Genomic_DNA"/>
</dbReference>
<keyword evidence="3" id="KW-1185">Reference proteome</keyword>
<keyword evidence="1" id="KW-0812">Transmembrane</keyword>
<protein>
    <submittedName>
        <fullName evidence="2">Uncharacterized protein</fullName>
    </submittedName>
</protein>
<proteinExistence type="predicted"/>
<name>A0AAE3J032_9RHOB</name>
<dbReference type="Proteomes" id="UP001208041">
    <property type="component" value="Unassembled WGS sequence"/>
</dbReference>
<evidence type="ECO:0000313" key="3">
    <source>
        <dbReference type="Proteomes" id="UP001208041"/>
    </source>
</evidence>
<accession>A0AAE3J032</accession>
<comment type="caution">
    <text evidence="2">The sequence shown here is derived from an EMBL/GenBank/DDBJ whole genome shotgun (WGS) entry which is preliminary data.</text>
</comment>
<reference evidence="2" key="1">
    <citation type="submission" date="2022-10" db="EMBL/GenBank/DDBJ databases">
        <authorList>
            <person name="Yue Y."/>
        </authorList>
    </citation>
    <scope>NUCLEOTIDE SEQUENCE</scope>
    <source>
        <strain evidence="2">Z654</strain>
    </source>
</reference>
<feature type="transmembrane region" description="Helical" evidence="1">
    <location>
        <begin position="66"/>
        <end position="87"/>
    </location>
</feature>
<evidence type="ECO:0000256" key="1">
    <source>
        <dbReference type="SAM" id="Phobius"/>
    </source>
</evidence>